<reference evidence="1" key="1">
    <citation type="journal article" date="2015" name="Nature">
        <title>Complex archaea that bridge the gap between prokaryotes and eukaryotes.</title>
        <authorList>
            <person name="Spang A."/>
            <person name="Saw J.H."/>
            <person name="Jorgensen S.L."/>
            <person name="Zaremba-Niedzwiedzka K."/>
            <person name="Martijn J."/>
            <person name="Lind A.E."/>
            <person name="van Eijk R."/>
            <person name="Schleper C."/>
            <person name="Guy L."/>
            <person name="Ettema T.J."/>
        </authorList>
    </citation>
    <scope>NUCLEOTIDE SEQUENCE</scope>
</reference>
<protein>
    <submittedName>
        <fullName evidence="1">Uncharacterized protein</fullName>
    </submittedName>
</protein>
<name>A0A0F8YCW9_9ZZZZ</name>
<comment type="caution">
    <text evidence="1">The sequence shown here is derived from an EMBL/GenBank/DDBJ whole genome shotgun (WGS) entry which is preliminary data.</text>
</comment>
<organism evidence="1">
    <name type="scientific">marine sediment metagenome</name>
    <dbReference type="NCBI Taxonomy" id="412755"/>
    <lineage>
        <taxon>unclassified sequences</taxon>
        <taxon>metagenomes</taxon>
        <taxon>ecological metagenomes</taxon>
    </lineage>
</organism>
<dbReference type="AlphaFoldDB" id="A0A0F8YCW9"/>
<sequence length="84" mass="9497">LREEGFDVTPRKIEGVSSKVILNLIVKTTITTQTTINQTHLPCKESISNHGSLGSYGSNDRFLSQYELDILKLDNEFKEVLKDE</sequence>
<evidence type="ECO:0000313" key="1">
    <source>
        <dbReference type="EMBL" id="KKK71545.1"/>
    </source>
</evidence>
<dbReference type="EMBL" id="LAZR01057686">
    <property type="protein sequence ID" value="KKK71545.1"/>
    <property type="molecule type" value="Genomic_DNA"/>
</dbReference>
<proteinExistence type="predicted"/>
<feature type="non-terminal residue" evidence="1">
    <location>
        <position position="1"/>
    </location>
</feature>
<gene>
    <name evidence="1" type="ORF">LCGC14_2912880</name>
</gene>
<accession>A0A0F8YCW9</accession>